<feature type="region of interest" description="Disordered" evidence="6">
    <location>
        <begin position="417"/>
        <end position="447"/>
    </location>
</feature>
<keyword evidence="5" id="KW-0010">Activator</keyword>
<sequence length="447" mass="49285">MDFNLKQWSNQHESENQESPTKLPRLLLDFHSVSSDSASAAAAALPLFVSEPTTSTTTCTKLMSDSTTTVTTKFPRIGSGGGYFSLAQWQELELQSLIFRHFVAGAPVPSELLHLVKKSIIASSPPPPSYYFAHPFQQYPHYQQACKLFSFFDYTAQTWNSRPNELKIPNNYTKIVSVYKLNHFVYNFYLTSKIKNVMCVFEVMQSGYWGRAAMDPEPGRCRRTDGKKWRCSRDVVAGQKYCERHVHRGRSRSRKPVEIPTPANNVSKNNNTVSHHQAFGKMVGHAGAGAPQFSLSGNSPSTNAPFHLNQRPIKGPPQEVLQKDVSIGDSKSSSGQILRHFFDDWPRQQQLQEGDNAATSLSISMPGGGGNPSSDFSLKLSTGNDYDLGTQVSNVEQSTWGTSHHQVASMGGPLAEALRSSTTNSSPTSVLHQLARGSTSEASYIST</sequence>
<comment type="function">
    <text evidence="5">Transcription activator.</text>
</comment>
<dbReference type="Pfam" id="PF08879">
    <property type="entry name" value="WRC"/>
    <property type="match status" value="1"/>
</dbReference>
<dbReference type="InterPro" id="IPR031137">
    <property type="entry name" value="GRF"/>
</dbReference>
<evidence type="ECO:0000256" key="1">
    <source>
        <dbReference type="ARBA" id="ARBA00004123"/>
    </source>
</evidence>
<feature type="region of interest" description="Disordered" evidence="6">
    <location>
        <begin position="246"/>
        <end position="271"/>
    </location>
</feature>
<accession>A0A9J5X4M1</accession>
<keyword evidence="5" id="KW-0804">Transcription</keyword>
<feature type="compositionally biased region" description="Polar residues" evidence="6">
    <location>
        <begin position="1"/>
        <end position="11"/>
    </location>
</feature>
<comment type="caution">
    <text evidence="4">Lacks conserved residue(s) required for the propagation of feature annotation.</text>
</comment>
<evidence type="ECO:0000313" key="10">
    <source>
        <dbReference type="Proteomes" id="UP000824120"/>
    </source>
</evidence>
<dbReference type="GO" id="GO:0005524">
    <property type="term" value="F:ATP binding"/>
    <property type="evidence" value="ECO:0007669"/>
    <property type="project" value="UniProtKB-UniRule"/>
</dbReference>
<dbReference type="EMBL" id="JACXVP010000010">
    <property type="protein sequence ID" value="KAG5583083.1"/>
    <property type="molecule type" value="Genomic_DNA"/>
</dbReference>
<dbReference type="OrthoDB" id="1927209at2759"/>
<evidence type="ECO:0000256" key="6">
    <source>
        <dbReference type="SAM" id="MobiDB-lite"/>
    </source>
</evidence>
<dbReference type="Proteomes" id="UP000824120">
    <property type="component" value="Chromosome 10"/>
</dbReference>
<comment type="domain">
    <text evidence="5">The QLQ domain and WRC domain may be involved in protein-protein interaction and DNA-binding, respectively.</text>
</comment>
<evidence type="ECO:0000259" key="7">
    <source>
        <dbReference type="PROSITE" id="PS51666"/>
    </source>
</evidence>
<dbReference type="SMART" id="SM00951">
    <property type="entry name" value="QLQ"/>
    <property type="match status" value="1"/>
</dbReference>
<dbReference type="InterPro" id="IPR014977">
    <property type="entry name" value="WRC_dom"/>
</dbReference>
<feature type="compositionally biased region" description="Polar residues" evidence="6">
    <location>
        <begin position="419"/>
        <end position="447"/>
    </location>
</feature>
<evidence type="ECO:0000256" key="3">
    <source>
        <dbReference type="ARBA" id="ARBA00023242"/>
    </source>
</evidence>
<proteinExistence type="inferred from homology"/>
<comment type="caution">
    <text evidence="9">The sequence shown here is derived from an EMBL/GenBank/DDBJ whole genome shotgun (WGS) entry which is preliminary data.</text>
</comment>
<evidence type="ECO:0000256" key="5">
    <source>
        <dbReference type="RuleBase" id="RU367127"/>
    </source>
</evidence>
<gene>
    <name evidence="9" type="ORF">H5410_053710</name>
</gene>
<dbReference type="GO" id="GO:0006351">
    <property type="term" value="P:DNA-templated transcription"/>
    <property type="evidence" value="ECO:0007669"/>
    <property type="project" value="UniProtKB-UniRule"/>
</dbReference>
<comment type="subcellular location">
    <subcellularLocation>
        <location evidence="1 5">Nucleus</location>
    </subcellularLocation>
</comment>
<dbReference type="Pfam" id="PF08880">
    <property type="entry name" value="QLQ"/>
    <property type="match status" value="1"/>
</dbReference>
<dbReference type="PANTHER" id="PTHR31602:SF63">
    <property type="entry name" value="GROWTH-REGULATING FACTOR 3"/>
    <property type="match status" value="1"/>
</dbReference>
<evidence type="ECO:0000259" key="8">
    <source>
        <dbReference type="PROSITE" id="PS51667"/>
    </source>
</evidence>
<feature type="domain" description="QLQ" evidence="7">
    <location>
        <begin position="83"/>
        <end position="118"/>
    </location>
</feature>
<feature type="region of interest" description="Disordered" evidence="6">
    <location>
        <begin position="1"/>
        <end position="21"/>
    </location>
</feature>
<name>A0A9J5X4M1_SOLCO</name>
<keyword evidence="10" id="KW-1185">Reference proteome</keyword>
<protein>
    <recommendedName>
        <fullName evidence="5">Growth-regulating factor</fullName>
    </recommendedName>
</protein>
<dbReference type="PROSITE" id="PS51667">
    <property type="entry name" value="WRC"/>
    <property type="match status" value="1"/>
</dbReference>
<feature type="region of interest" description="Disordered" evidence="6">
    <location>
        <begin position="352"/>
        <end position="381"/>
    </location>
</feature>
<feature type="domain" description="WRC" evidence="8">
    <location>
        <begin position="215"/>
        <end position="259"/>
    </location>
</feature>
<evidence type="ECO:0000256" key="2">
    <source>
        <dbReference type="ARBA" id="ARBA00008122"/>
    </source>
</evidence>
<keyword evidence="3 5" id="KW-0539">Nucleus</keyword>
<feature type="compositionally biased region" description="Polar residues" evidence="6">
    <location>
        <begin position="352"/>
        <end position="363"/>
    </location>
</feature>
<dbReference type="GO" id="GO:0099402">
    <property type="term" value="P:plant organ development"/>
    <property type="evidence" value="ECO:0007669"/>
    <property type="project" value="UniProtKB-ARBA"/>
</dbReference>
<feature type="compositionally biased region" description="Polar residues" evidence="6">
    <location>
        <begin position="372"/>
        <end position="381"/>
    </location>
</feature>
<dbReference type="AlphaFoldDB" id="A0A9J5X4M1"/>
<evidence type="ECO:0000256" key="4">
    <source>
        <dbReference type="PROSITE-ProRule" id="PRU01002"/>
    </source>
</evidence>
<reference evidence="9 10" key="1">
    <citation type="submission" date="2020-09" db="EMBL/GenBank/DDBJ databases">
        <title>De no assembly of potato wild relative species, Solanum commersonii.</title>
        <authorList>
            <person name="Cho K."/>
        </authorList>
    </citation>
    <scope>NUCLEOTIDE SEQUENCE [LARGE SCALE GENOMIC DNA]</scope>
    <source>
        <strain evidence="9">LZ3.2</strain>
        <tissue evidence="9">Leaf</tissue>
    </source>
</reference>
<dbReference type="PANTHER" id="PTHR31602">
    <property type="entry name" value="GROWTH-REGULATING FACTOR 5"/>
    <property type="match status" value="1"/>
</dbReference>
<comment type="similarity">
    <text evidence="2 5">Belongs to the GRF family.</text>
</comment>
<keyword evidence="5" id="KW-0805">Transcription regulation</keyword>
<feature type="compositionally biased region" description="Polar residues" evidence="6">
    <location>
        <begin position="262"/>
        <end position="271"/>
    </location>
</feature>
<organism evidence="9 10">
    <name type="scientific">Solanum commersonii</name>
    <name type="common">Commerson's wild potato</name>
    <name type="synonym">Commerson's nightshade</name>
    <dbReference type="NCBI Taxonomy" id="4109"/>
    <lineage>
        <taxon>Eukaryota</taxon>
        <taxon>Viridiplantae</taxon>
        <taxon>Streptophyta</taxon>
        <taxon>Embryophyta</taxon>
        <taxon>Tracheophyta</taxon>
        <taxon>Spermatophyta</taxon>
        <taxon>Magnoliopsida</taxon>
        <taxon>eudicotyledons</taxon>
        <taxon>Gunneridae</taxon>
        <taxon>Pentapetalae</taxon>
        <taxon>asterids</taxon>
        <taxon>lamiids</taxon>
        <taxon>Solanales</taxon>
        <taxon>Solanaceae</taxon>
        <taxon>Solanoideae</taxon>
        <taxon>Solaneae</taxon>
        <taxon>Solanum</taxon>
    </lineage>
</organism>
<dbReference type="InterPro" id="IPR014978">
    <property type="entry name" value="Gln-Leu-Gln_QLQ"/>
</dbReference>
<dbReference type="GO" id="GO:0005634">
    <property type="term" value="C:nucleus"/>
    <property type="evidence" value="ECO:0007669"/>
    <property type="project" value="UniProtKB-SubCell"/>
</dbReference>
<evidence type="ECO:0000313" key="9">
    <source>
        <dbReference type="EMBL" id="KAG5583083.1"/>
    </source>
</evidence>
<dbReference type="PROSITE" id="PS51666">
    <property type="entry name" value="QLQ"/>
    <property type="match status" value="1"/>
</dbReference>
<dbReference type="GO" id="GO:0006355">
    <property type="term" value="P:regulation of DNA-templated transcription"/>
    <property type="evidence" value="ECO:0007669"/>
    <property type="project" value="InterPro"/>
</dbReference>